<keyword evidence="1" id="KW-0343">GTPase activation</keyword>
<organism evidence="6 7">
    <name type="scientific">Ceraceosorus bombacis</name>
    <dbReference type="NCBI Taxonomy" id="401625"/>
    <lineage>
        <taxon>Eukaryota</taxon>
        <taxon>Fungi</taxon>
        <taxon>Dikarya</taxon>
        <taxon>Basidiomycota</taxon>
        <taxon>Ustilaginomycotina</taxon>
        <taxon>Exobasidiomycetes</taxon>
        <taxon>Ceraceosorales</taxon>
        <taxon>Ceraceosoraceae</taxon>
        <taxon>Ceraceosorus</taxon>
    </lineage>
</organism>
<dbReference type="STRING" id="401625.A0A0P1BE65"/>
<dbReference type="EMBL" id="CCYA01000240">
    <property type="protein sequence ID" value="CEH14149.1"/>
    <property type="molecule type" value="Genomic_DNA"/>
</dbReference>
<reference evidence="6 7" key="1">
    <citation type="submission" date="2014-09" db="EMBL/GenBank/DDBJ databases">
        <authorList>
            <person name="Magalhaes I.L.F."/>
            <person name="Oliveira U."/>
            <person name="Santos F.R."/>
            <person name="Vidigal T.H.D.A."/>
            <person name="Brescovit A.D."/>
            <person name="Santos A.J."/>
        </authorList>
    </citation>
    <scope>NUCLEOTIDE SEQUENCE [LARGE SCALE GENOMIC DNA]</scope>
</reference>
<feature type="compositionally biased region" description="Low complexity" evidence="4">
    <location>
        <begin position="183"/>
        <end position="205"/>
    </location>
</feature>
<dbReference type="Proteomes" id="UP000054845">
    <property type="component" value="Unassembled WGS sequence"/>
</dbReference>
<dbReference type="Gene3D" id="1.10.10.750">
    <property type="entry name" value="Ypt/Rab-GAP domain of gyp1p, domain 1"/>
    <property type="match status" value="1"/>
</dbReference>
<evidence type="ECO:0000256" key="2">
    <source>
        <dbReference type="ARBA" id="ARBA00023054"/>
    </source>
</evidence>
<dbReference type="GO" id="GO:0005096">
    <property type="term" value="F:GTPase activator activity"/>
    <property type="evidence" value="ECO:0007669"/>
    <property type="project" value="UniProtKB-KW"/>
</dbReference>
<feature type="region of interest" description="Disordered" evidence="4">
    <location>
        <begin position="854"/>
        <end position="881"/>
    </location>
</feature>
<dbReference type="PROSITE" id="PS50086">
    <property type="entry name" value="TBC_RABGAP"/>
    <property type="match status" value="1"/>
</dbReference>
<feature type="compositionally biased region" description="Polar residues" evidence="4">
    <location>
        <begin position="75"/>
        <end position="85"/>
    </location>
</feature>
<dbReference type="FunFam" id="1.10.8.270:FF:000001">
    <property type="entry name" value="TBC1 domain family member 1"/>
    <property type="match status" value="1"/>
</dbReference>
<dbReference type="InterPro" id="IPR000195">
    <property type="entry name" value="Rab-GAP-TBC_dom"/>
</dbReference>
<proteinExistence type="predicted"/>
<dbReference type="PANTHER" id="PTHR47219:SF22">
    <property type="entry name" value="RAB-GAP TBC DOMAIN-CONTAINING PROTEIN"/>
    <property type="match status" value="1"/>
</dbReference>
<dbReference type="FunFam" id="1.10.10.750:FF:000003">
    <property type="entry name" value="GTPase activating protein (Evi5)"/>
    <property type="match status" value="1"/>
</dbReference>
<dbReference type="OrthoDB" id="295078at2759"/>
<evidence type="ECO:0000256" key="3">
    <source>
        <dbReference type="SAM" id="Coils"/>
    </source>
</evidence>
<protein>
    <submittedName>
        <fullName evidence="6">Related to gyp5-gtpase-activating protein</fullName>
    </submittedName>
</protein>
<evidence type="ECO:0000313" key="7">
    <source>
        <dbReference type="Proteomes" id="UP000054845"/>
    </source>
</evidence>
<dbReference type="AlphaFoldDB" id="A0A0P1BE65"/>
<sequence>MSRASSTADDASGSEDEFAEAQPSLSDELADDSLARVANGAEGSDSKRSSGDAKQTIDAASKVHQAKDAKPFASRSPSPVKTNSPPRAKGAGVAALMERFQGGRSTPPSSAQAKTASKPSGGEQPSSSASSSVKLSAPTAVAPQEMSDSNVESQLIADKDELPPSKGATSLLDPEETIKNPFSSSSGAATPIAPTTPATSTGPGAFQNGAGEDAAGRSTPTKEFAGGSGSSDHSVTSSAPPQRFSTVSDAGQASTSRWADEAGVGSGPTVASDTAVAQGVSASSVSGLSDGAAETPTGQEARFSRVSLTSRDGDANAPQHSRKASDRRKTVMMGGVSFAPEAGSSATNTEGSASFLARQTARMSRDEEAIRNSTDSAEKLKESFDRLQMREKRKSLHAKSDSSSRSNAIEGETQSAGAETSSAVVSNEAITPSRSGGTDTWDGPPAEDLGEEATDWDFWGGVMSNYQEVAQTQPRELSRAIQAGIPAALRGMMWQLMSSSKSEEMEIVYAYYLKQTTPHEKNIRKDLARTFPEQEYFADGKGVGQENLFNVIKAYSLFDEECGYCQGMQFVVGPLLLNMPDEEAFSTLVRLMKSYDLRGHFIVGMPRLQLRLFQFDRLLEELLPLLYRHLVRQGIKSSMYASSWFMTCHVLALRSLLAARNSPSITYPTTCSAYRMPLGIIYRVLDSVFAEGIEALFRFAIALMQKNEDRLLTLGFDEAIPLLAVNVADVYRKADPPGSERLSAGKAEYRVNEFVRDAFQVHITPLMLDQYAAEFEEQVKAANAHRREVEALRLVNRNLSAKVKALEEQLTQVNAEHVDLVKSVVMAKLAKEEMAEELVRYKMMYAEAALLADQSRENGRSPGSERPPSHQNWPLGRQSSS</sequence>
<dbReference type="SMART" id="SM00164">
    <property type="entry name" value="TBC"/>
    <property type="match status" value="1"/>
</dbReference>
<dbReference type="InterPro" id="IPR035969">
    <property type="entry name" value="Rab-GAP_TBC_sf"/>
</dbReference>
<dbReference type="Gene3D" id="1.10.8.270">
    <property type="entry name" value="putative rabgap domain of human tbc1 domain family member 14 like domains"/>
    <property type="match status" value="1"/>
</dbReference>
<feature type="compositionally biased region" description="Polar residues" evidence="4">
    <location>
        <begin position="239"/>
        <end position="257"/>
    </location>
</feature>
<keyword evidence="7" id="KW-1185">Reference proteome</keyword>
<feature type="compositionally biased region" description="Polar residues" evidence="4">
    <location>
        <begin position="401"/>
        <end position="438"/>
    </location>
</feature>
<keyword evidence="2 3" id="KW-0175">Coiled coil</keyword>
<feature type="compositionally biased region" description="Basic and acidic residues" evidence="4">
    <location>
        <begin position="363"/>
        <end position="390"/>
    </location>
</feature>
<dbReference type="PANTHER" id="PTHR47219">
    <property type="entry name" value="RAB GTPASE-ACTIVATING PROTEIN 1-LIKE"/>
    <property type="match status" value="1"/>
</dbReference>
<accession>A0A0P1BE65</accession>
<dbReference type="Pfam" id="PF23436">
    <property type="entry name" value="RabGap-TBC_2"/>
    <property type="match status" value="2"/>
</dbReference>
<dbReference type="Gene3D" id="1.10.472.80">
    <property type="entry name" value="Ypt/Rab-GAP domain of gyp1p, domain 3"/>
    <property type="match status" value="1"/>
</dbReference>
<feature type="compositionally biased region" description="Polar residues" evidence="4">
    <location>
        <begin position="869"/>
        <end position="881"/>
    </location>
</feature>
<dbReference type="GO" id="GO:0031267">
    <property type="term" value="F:small GTPase binding"/>
    <property type="evidence" value="ECO:0007669"/>
    <property type="project" value="TreeGrafter"/>
</dbReference>
<feature type="coiled-coil region" evidence="3">
    <location>
        <begin position="772"/>
        <end position="823"/>
    </location>
</feature>
<evidence type="ECO:0000256" key="4">
    <source>
        <dbReference type="SAM" id="MobiDB-lite"/>
    </source>
</evidence>
<evidence type="ECO:0000313" key="6">
    <source>
        <dbReference type="EMBL" id="CEH14149.1"/>
    </source>
</evidence>
<feature type="region of interest" description="Disordered" evidence="4">
    <location>
        <begin position="1"/>
        <end position="445"/>
    </location>
</feature>
<feature type="domain" description="Rab-GAP TBC" evidence="5">
    <location>
        <begin position="484"/>
        <end position="692"/>
    </location>
</feature>
<evidence type="ECO:0000259" key="5">
    <source>
        <dbReference type="PROSITE" id="PS50086"/>
    </source>
</evidence>
<feature type="compositionally biased region" description="Polar residues" evidence="4">
    <location>
        <begin position="103"/>
        <end position="118"/>
    </location>
</feature>
<dbReference type="SUPFAM" id="SSF47923">
    <property type="entry name" value="Ypt/Rab-GAP domain of gyp1p"/>
    <property type="match status" value="2"/>
</dbReference>
<feature type="compositionally biased region" description="Low complexity" evidence="4">
    <location>
        <begin position="275"/>
        <end position="293"/>
    </location>
</feature>
<name>A0A0P1BE65_9BASI</name>
<dbReference type="InterPro" id="IPR050302">
    <property type="entry name" value="Rab_GAP_TBC_domain"/>
</dbReference>
<evidence type="ECO:0000256" key="1">
    <source>
        <dbReference type="ARBA" id="ARBA00022468"/>
    </source>
</evidence>